<name>A0AAQ4E337_AMBAM</name>
<proteinExistence type="predicted"/>
<sequence>MNNQLVECFELHEDQNVVASIFCKKKKNGETPSHVWRQLPLSIGLFSCTCAAPKNDCDVKKLDACSADLFVFATSAKVPATPAELKPFCATQLKSVECSRDYLKRCTESVVQGIGSIFLDDINAEIEGRCDESSDYHKGDKYNDLEACMHKSLDGQCSAEVRKFAEGLLEKYAGELLGTVCSAYRTGDKCKGIPFDSTPGDKNIRAVLTPLIKVASALG</sequence>
<comment type="caution">
    <text evidence="1">The sequence shown here is derived from an EMBL/GenBank/DDBJ whole genome shotgun (WGS) entry which is preliminary data.</text>
</comment>
<evidence type="ECO:0000313" key="2">
    <source>
        <dbReference type="Proteomes" id="UP001321473"/>
    </source>
</evidence>
<dbReference type="AlphaFoldDB" id="A0AAQ4E337"/>
<evidence type="ECO:0000313" key="1">
    <source>
        <dbReference type="EMBL" id="KAK8769111.1"/>
    </source>
</evidence>
<dbReference type="Proteomes" id="UP001321473">
    <property type="component" value="Unassembled WGS sequence"/>
</dbReference>
<dbReference type="EMBL" id="JARKHS020023082">
    <property type="protein sequence ID" value="KAK8769111.1"/>
    <property type="molecule type" value="Genomic_DNA"/>
</dbReference>
<keyword evidence="2" id="KW-1185">Reference proteome</keyword>
<dbReference type="PANTHER" id="PTHR33964:SF1">
    <property type="entry name" value="RE45066P"/>
    <property type="match status" value="1"/>
</dbReference>
<accession>A0AAQ4E337</accession>
<dbReference type="PANTHER" id="PTHR33964">
    <property type="entry name" value="RE45066P-RELATED"/>
    <property type="match status" value="1"/>
</dbReference>
<protein>
    <submittedName>
        <fullName evidence="1">Uncharacterized protein</fullName>
    </submittedName>
</protein>
<gene>
    <name evidence="1" type="ORF">V5799_014416</name>
</gene>
<reference evidence="1 2" key="1">
    <citation type="journal article" date="2023" name="Arcadia Sci">
        <title>De novo assembly of a long-read Amblyomma americanum tick genome.</title>
        <authorList>
            <person name="Chou S."/>
            <person name="Poskanzer K.E."/>
            <person name="Rollins M."/>
            <person name="Thuy-Boun P.S."/>
        </authorList>
    </citation>
    <scope>NUCLEOTIDE SEQUENCE [LARGE SCALE GENOMIC DNA]</scope>
    <source>
        <strain evidence="1">F_SG_1</strain>
        <tissue evidence="1">Salivary glands</tissue>
    </source>
</reference>
<organism evidence="1 2">
    <name type="scientific">Amblyomma americanum</name>
    <name type="common">Lone star tick</name>
    <dbReference type="NCBI Taxonomy" id="6943"/>
    <lineage>
        <taxon>Eukaryota</taxon>
        <taxon>Metazoa</taxon>
        <taxon>Ecdysozoa</taxon>
        <taxon>Arthropoda</taxon>
        <taxon>Chelicerata</taxon>
        <taxon>Arachnida</taxon>
        <taxon>Acari</taxon>
        <taxon>Parasitiformes</taxon>
        <taxon>Ixodida</taxon>
        <taxon>Ixodoidea</taxon>
        <taxon>Ixodidae</taxon>
        <taxon>Amblyomminae</taxon>
        <taxon>Amblyomma</taxon>
    </lineage>
</organism>